<comment type="caution">
    <text evidence="2">The sequence shown here is derived from an EMBL/GenBank/DDBJ whole genome shotgun (WGS) entry which is preliminary data.</text>
</comment>
<keyword evidence="1" id="KW-0812">Transmembrane</keyword>
<evidence type="ECO:0000313" key="2">
    <source>
        <dbReference type="EMBL" id="MFD2908619.1"/>
    </source>
</evidence>
<gene>
    <name evidence="2" type="ORF">ACFSX9_07700</name>
</gene>
<evidence type="ECO:0000313" key="3">
    <source>
        <dbReference type="Proteomes" id="UP001597549"/>
    </source>
</evidence>
<feature type="transmembrane region" description="Helical" evidence="1">
    <location>
        <begin position="174"/>
        <end position="193"/>
    </location>
</feature>
<feature type="transmembrane region" description="Helical" evidence="1">
    <location>
        <begin position="91"/>
        <end position="110"/>
    </location>
</feature>
<feature type="transmembrane region" description="Helical" evidence="1">
    <location>
        <begin position="148"/>
        <end position="168"/>
    </location>
</feature>
<feature type="transmembrane region" description="Helical" evidence="1">
    <location>
        <begin position="116"/>
        <end position="136"/>
    </location>
</feature>
<protein>
    <submittedName>
        <fullName evidence="2">Uncharacterized protein</fullName>
    </submittedName>
</protein>
<sequence>MKLLKENIIQIDQYLKSINIIFDDLRIELVDHIASAVEFEMIKNETAFDTAFSAYILENKEMILKTGKVDRKADFLASIVTFFNFLKSKDVIVFSVVSFILFKGNFFEFIRTNIHMIQLGSVLALILISLGWMVFFKRVYKKKFYAMENNFSIGTIYFNVFMLARVFVPTRSDLAVNLTLLYGIITVLFIWFIGRTTIKFNTRNKELFAVE</sequence>
<dbReference type="Proteomes" id="UP001597549">
    <property type="component" value="Unassembled WGS sequence"/>
</dbReference>
<proteinExistence type="predicted"/>
<name>A0ABW5Z767_9FLAO</name>
<reference evidence="3" key="1">
    <citation type="journal article" date="2019" name="Int. J. Syst. Evol. Microbiol.">
        <title>The Global Catalogue of Microorganisms (GCM) 10K type strain sequencing project: providing services to taxonomists for standard genome sequencing and annotation.</title>
        <authorList>
            <consortium name="The Broad Institute Genomics Platform"/>
            <consortium name="The Broad Institute Genome Sequencing Center for Infectious Disease"/>
            <person name="Wu L."/>
            <person name="Ma J."/>
        </authorList>
    </citation>
    <scope>NUCLEOTIDE SEQUENCE [LARGE SCALE GENOMIC DNA]</scope>
    <source>
        <strain evidence="3">KCTC 52644</strain>
    </source>
</reference>
<dbReference type="EMBL" id="JBHUOL010000012">
    <property type="protein sequence ID" value="MFD2908619.1"/>
    <property type="molecule type" value="Genomic_DNA"/>
</dbReference>
<keyword evidence="3" id="KW-1185">Reference proteome</keyword>
<dbReference type="RefSeq" id="WP_379806320.1">
    <property type="nucleotide sequence ID" value="NZ_JBHUOL010000012.1"/>
</dbReference>
<accession>A0ABW5Z767</accession>
<evidence type="ECO:0000256" key="1">
    <source>
        <dbReference type="SAM" id="Phobius"/>
    </source>
</evidence>
<keyword evidence="1" id="KW-0472">Membrane</keyword>
<organism evidence="2 3">
    <name type="scientific">Flavobacterium ardleyense</name>
    <dbReference type="NCBI Taxonomy" id="2038737"/>
    <lineage>
        <taxon>Bacteria</taxon>
        <taxon>Pseudomonadati</taxon>
        <taxon>Bacteroidota</taxon>
        <taxon>Flavobacteriia</taxon>
        <taxon>Flavobacteriales</taxon>
        <taxon>Flavobacteriaceae</taxon>
        <taxon>Flavobacterium</taxon>
    </lineage>
</organism>
<keyword evidence="1" id="KW-1133">Transmembrane helix</keyword>